<keyword evidence="6" id="KW-0472">Membrane</keyword>
<dbReference type="GO" id="GO:0008320">
    <property type="term" value="F:protein transmembrane transporter activity"/>
    <property type="evidence" value="ECO:0007669"/>
    <property type="project" value="TreeGrafter"/>
</dbReference>
<feature type="chain" id="PRO_5002409393" evidence="9">
    <location>
        <begin position="25"/>
        <end position="577"/>
    </location>
</feature>
<dbReference type="GO" id="GO:0046819">
    <property type="term" value="P:protein secretion by the type V secretion system"/>
    <property type="evidence" value="ECO:0007669"/>
    <property type="project" value="TreeGrafter"/>
</dbReference>
<organism evidence="13 14">
    <name type="scientific">Comamonas thiooxydans</name>
    <dbReference type="NCBI Taxonomy" id="363952"/>
    <lineage>
        <taxon>Bacteria</taxon>
        <taxon>Pseudomonadati</taxon>
        <taxon>Pseudomonadota</taxon>
        <taxon>Betaproteobacteria</taxon>
        <taxon>Burkholderiales</taxon>
        <taxon>Comamonadaceae</taxon>
        <taxon>Comamonas</taxon>
    </lineage>
</organism>
<evidence type="ECO:0000259" key="11">
    <source>
        <dbReference type="Pfam" id="PF08479"/>
    </source>
</evidence>
<dbReference type="GO" id="GO:0006811">
    <property type="term" value="P:monoatomic ion transport"/>
    <property type="evidence" value="ECO:0007669"/>
    <property type="project" value="UniProtKB-KW"/>
</dbReference>
<evidence type="ECO:0000259" key="12">
    <source>
        <dbReference type="Pfam" id="PF17287"/>
    </source>
</evidence>
<protein>
    <submittedName>
        <fullName evidence="13">Membrane protein</fullName>
    </submittedName>
</protein>
<feature type="region of interest" description="Disordered" evidence="8">
    <location>
        <begin position="57"/>
        <end position="81"/>
    </location>
</feature>
<dbReference type="Proteomes" id="UP000029567">
    <property type="component" value="Unassembled WGS sequence"/>
</dbReference>
<comment type="caution">
    <text evidence="13">The sequence shown here is derived from an EMBL/GenBank/DDBJ whole genome shotgun (WGS) entry which is preliminary data.</text>
</comment>
<dbReference type="EMBL" id="AWTN01000087">
    <property type="protein sequence ID" value="KGG92480.1"/>
    <property type="molecule type" value="Genomic_DNA"/>
</dbReference>
<evidence type="ECO:0000313" key="13">
    <source>
        <dbReference type="EMBL" id="KGG92480.1"/>
    </source>
</evidence>
<evidence type="ECO:0000259" key="10">
    <source>
        <dbReference type="Pfam" id="PF03865"/>
    </source>
</evidence>
<evidence type="ECO:0000256" key="4">
    <source>
        <dbReference type="ARBA" id="ARBA00022692"/>
    </source>
</evidence>
<dbReference type="Pfam" id="PF03865">
    <property type="entry name" value="ShlB"/>
    <property type="match status" value="1"/>
</dbReference>
<comment type="subcellular location">
    <subcellularLocation>
        <location evidence="1">Cell outer membrane</location>
    </subcellularLocation>
</comment>
<accession>A0A0E3BKZ0</accession>
<feature type="domain" description="Polypeptide-transport-associated ShlB-type" evidence="11">
    <location>
        <begin position="85"/>
        <end position="164"/>
    </location>
</feature>
<evidence type="ECO:0000256" key="2">
    <source>
        <dbReference type="ARBA" id="ARBA00009055"/>
    </source>
</evidence>
<dbReference type="FunFam" id="2.40.160.50:FF:000009">
    <property type="entry name" value="Putative hemolysin activator protein"/>
    <property type="match status" value="1"/>
</dbReference>
<dbReference type="InterPro" id="IPR027282">
    <property type="entry name" value="TPS"/>
</dbReference>
<dbReference type="InterPro" id="IPR051544">
    <property type="entry name" value="TPS_OM_transporter"/>
</dbReference>
<dbReference type="Gene3D" id="2.40.160.50">
    <property type="entry name" value="membrane protein fhac: a member of the omp85/tpsb transporter family"/>
    <property type="match status" value="1"/>
</dbReference>
<dbReference type="RefSeq" id="WP_034379287.1">
    <property type="nucleotide sequence ID" value="NZ_AWTN01000087.1"/>
</dbReference>
<dbReference type="Gene3D" id="3.10.20.310">
    <property type="entry name" value="membrane protein fhac"/>
    <property type="match status" value="1"/>
</dbReference>
<comment type="similarity">
    <text evidence="2">Belongs to the TPS (TC 1.B.20) family.</text>
</comment>
<evidence type="ECO:0000256" key="8">
    <source>
        <dbReference type="SAM" id="MobiDB-lite"/>
    </source>
</evidence>
<keyword evidence="5" id="KW-0813">Transport</keyword>
<dbReference type="InterPro" id="IPR013686">
    <property type="entry name" value="Polypept-transport_assoc_ShlB"/>
</dbReference>
<dbReference type="PANTHER" id="PTHR34597:SF3">
    <property type="entry name" value="OUTER MEMBRANE TRANSPORTER CDIB"/>
    <property type="match status" value="1"/>
</dbReference>
<evidence type="ECO:0000256" key="9">
    <source>
        <dbReference type="SAM" id="SignalP"/>
    </source>
</evidence>
<dbReference type="Pfam" id="PF17287">
    <property type="entry name" value="POTRA_3"/>
    <property type="match status" value="1"/>
</dbReference>
<evidence type="ECO:0000256" key="5">
    <source>
        <dbReference type="ARBA" id="ARBA00023065"/>
    </source>
</evidence>
<evidence type="ECO:0000256" key="7">
    <source>
        <dbReference type="ARBA" id="ARBA00023237"/>
    </source>
</evidence>
<keyword evidence="4" id="KW-0812">Transmembrane</keyword>
<dbReference type="AlphaFoldDB" id="A0A0E3BKZ0"/>
<keyword evidence="7" id="KW-0998">Cell outer membrane</keyword>
<keyword evidence="5" id="KW-0406">Ion transport</keyword>
<dbReference type="PANTHER" id="PTHR34597">
    <property type="entry name" value="SLR1661 PROTEIN"/>
    <property type="match status" value="1"/>
</dbReference>
<evidence type="ECO:0000256" key="3">
    <source>
        <dbReference type="ARBA" id="ARBA00022452"/>
    </source>
</evidence>
<evidence type="ECO:0000256" key="1">
    <source>
        <dbReference type="ARBA" id="ARBA00004442"/>
    </source>
</evidence>
<feature type="domain" description="ShlB POTRA" evidence="12">
    <location>
        <begin position="165"/>
        <end position="219"/>
    </location>
</feature>
<dbReference type="InterPro" id="IPR035251">
    <property type="entry name" value="ShlB_POTRA"/>
</dbReference>
<evidence type="ECO:0000256" key="6">
    <source>
        <dbReference type="ARBA" id="ARBA00023136"/>
    </source>
</evidence>
<feature type="domain" description="Haemolysin activator HlyB C-terminal" evidence="10">
    <location>
        <begin position="228"/>
        <end position="541"/>
    </location>
</feature>
<evidence type="ECO:0000313" key="14">
    <source>
        <dbReference type="Proteomes" id="UP000029567"/>
    </source>
</evidence>
<dbReference type="GO" id="GO:0098046">
    <property type="term" value="C:type V protein secretion system complex"/>
    <property type="evidence" value="ECO:0007669"/>
    <property type="project" value="TreeGrafter"/>
</dbReference>
<keyword evidence="9" id="KW-0732">Signal</keyword>
<sequence length="577" mass="63845">MGDWFRQGRWALFGLLALLAPASAQTKSSAAQESAAQSNAAQELLRQQERERVLREKQETATDVRLQPAQAPPPDRLPPDETPCFPIERVWLDGEDAYRFLWSLKAADPGNDPATGRCLGTDGINMVMARVQNTIVARGFVTTRILAAPQDLTTGTLTLTVVPGRIRNIRFAPGTSPKATAWNAVPAKRGDLLNLRDIEQALENFKRVPTVEADIQIIPAEGDDARPGESDLLVFWQQRSPPVRFSVSLDDSGSKATGKLQGGATLSLDDLLMWNDLFYANINHDVFNGGNKATRGYTAHYSVPYGYWTLSATASGYRYRQGVAGYSQNYLYSGTSDNAEIRLSRLLYRDASRKTSLYGRGWMRKSSNFIDDTEIEVQRRRTGGWELGLAHREYLGKATLDASFAYRRGTGAFHAMAAPEEDFGEGSSRMKVFTAEAQLMAPLSLGAQRARYIGSWRAQWDRTPLVPQDRLSIGGRYTVRGFDGELTLMGERGWVWRNELGLPLGAGQELYFGVDYGHVSGQSTRRLQGRNLAGSVIGLRGGAKGFHWDLFAATPLYKPKGFRTDSITSGFSLGWSY</sequence>
<dbReference type="Pfam" id="PF08479">
    <property type="entry name" value="POTRA_2"/>
    <property type="match status" value="1"/>
</dbReference>
<keyword evidence="3" id="KW-1134">Transmembrane beta strand</keyword>
<reference evidence="13 14" key="1">
    <citation type="submission" date="2013-09" db="EMBL/GenBank/DDBJ databases">
        <title>High correlation between genotypes and phenotypes of environmental bacteria Comamonas testosteroni strains.</title>
        <authorList>
            <person name="Liu L."/>
            <person name="Zhu W."/>
            <person name="Xia X."/>
            <person name="Xu B."/>
            <person name="Luo M."/>
            <person name="Wang G."/>
        </authorList>
    </citation>
    <scope>NUCLEOTIDE SEQUENCE [LARGE SCALE GENOMIC DNA]</scope>
    <source>
        <strain evidence="13 14">JL14</strain>
    </source>
</reference>
<gene>
    <name evidence="13" type="ORF">P245_11410</name>
</gene>
<dbReference type="InterPro" id="IPR005565">
    <property type="entry name" value="Hemolysn_activator_HlyB_C"/>
</dbReference>
<proteinExistence type="inferred from homology"/>
<dbReference type="GO" id="GO:0009279">
    <property type="term" value="C:cell outer membrane"/>
    <property type="evidence" value="ECO:0007669"/>
    <property type="project" value="UniProtKB-SubCell"/>
</dbReference>
<feature type="signal peptide" evidence="9">
    <location>
        <begin position="1"/>
        <end position="24"/>
    </location>
</feature>
<dbReference type="PIRSF" id="PIRSF029745">
    <property type="entry name" value="FhaC"/>
    <property type="match status" value="1"/>
</dbReference>
<name>A0A0E3BKZ0_9BURK</name>